<keyword evidence="1" id="KW-0677">Repeat</keyword>
<keyword evidence="4" id="KW-1185">Reference proteome</keyword>
<reference evidence="4" key="1">
    <citation type="journal article" date="2016" name="Nature">
        <title>The genome of the seagrass Zostera marina reveals angiosperm adaptation to the sea.</title>
        <authorList>
            <person name="Olsen J.L."/>
            <person name="Rouze P."/>
            <person name="Verhelst B."/>
            <person name="Lin Y.-C."/>
            <person name="Bayer T."/>
            <person name="Collen J."/>
            <person name="Dattolo E."/>
            <person name="De Paoli E."/>
            <person name="Dittami S."/>
            <person name="Maumus F."/>
            <person name="Michel G."/>
            <person name="Kersting A."/>
            <person name="Lauritano C."/>
            <person name="Lohaus R."/>
            <person name="Toepel M."/>
            <person name="Tonon T."/>
            <person name="Vanneste K."/>
            <person name="Amirebrahimi M."/>
            <person name="Brakel J."/>
            <person name="Bostroem C."/>
            <person name="Chovatia M."/>
            <person name="Grimwood J."/>
            <person name="Jenkins J.W."/>
            <person name="Jueterbock A."/>
            <person name="Mraz A."/>
            <person name="Stam W.T."/>
            <person name="Tice H."/>
            <person name="Bornberg-Bauer E."/>
            <person name="Green P.J."/>
            <person name="Pearson G.A."/>
            <person name="Procaccini G."/>
            <person name="Duarte C.M."/>
            <person name="Schmutz J."/>
            <person name="Reusch T.B.H."/>
            <person name="Van de Peer Y."/>
        </authorList>
    </citation>
    <scope>NUCLEOTIDE SEQUENCE [LARGE SCALE GENOMIC DNA]</scope>
    <source>
        <strain evidence="4">cv. Finnish</strain>
    </source>
</reference>
<dbReference type="OMA" id="HIWTVSS"/>
<dbReference type="STRING" id="29655.A0A0K9PA91"/>
<evidence type="ECO:0000256" key="2">
    <source>
        <dbReference type="PROSITE-ProRule" id="PRU00708"/>
    </source>
</evidence>
<evidence type="ECO:0000313" key="3">
    <source>
        <dbReference type="EMBL" id="KMZ65884.1"/>
    </source>
</evidence>
<feature type="repeat" description="PPR" evidence="2">
    <location>
        <begin position="517"/>
        <end position="551"/>
    </location>
</feature>
<name>A0A0K9PA91_ZOSMR</name>
<dbReference type="PROSITE" id="PS51375">
    <property type="entry name" value="PPR"/>
    <property type="match status" value="5"/>
</dbReference>
<dbReference type="EMBL" id="LFYR01001005">
    <property type="protein sequence ID" value="KMZ65884.1"/>
    <property type="molecule type" value="Genomic_DNA"/>
</dbReference>
<dbReference type="OrthoDB" id="185373at2759"/>
<protein>
    <submittedName>
        <fullName evidence="3">Putative Pentatricopeptide repeat-containing protein</fullName>
    </submittedName>
</protein>
<feature type="repeat" description="PPR" evidence="2">
    <location>
        <begin position="204"/>
        <end position="238"/>
    </location>
</feature>
<dbReference type="InterPro" id="IPR002885">
    <property type="entry name" value="PPR_rpt"/>
</dbReference>
<dbReference type="PANTHER" id="PTHR47913:SF1">
    <property type="entry name" value="OS01G0167750 PROTEIN"/>
    <property type="match status" value="1"/>
</dbReference>
<dbReference type="AlphaFoldDB" id="A0A0K9PA91"/>
<feature type="repeat" description="PPR" evidence="2">
    <location>
        <begin position="552"/>
        <end position="586"/>
    </location>
</feature>
<organism evidence="3 4">
    <name type="scientific">Zostera marina</name>
    <name type="common">Eelgrass</name>
    <dbReference type="NCBI Taxonomy" id="29655"/>
    <lineage>
        <taxon>Eukaryota</taxon>
        <taxon>Viridiplantae</taxon>
        <taxon>Streptophyta</taxon>
        <taxon>Embryophyta</taxon>
        <taxon>Tracheophyta</taxon>
        <taxon>Spermatophyta</taxon>
        <taxon>Magnoliopsida</taxon>
        <taxon>Liliopsida</taxon>
        <taxon>Zosteraceae</taxon>
        <taxon>Zostera</taxon>
    </lineage>
</organism>
<dbReference type="Gene3D" id="1.25.40.10">
    <property type="entry name" value="Tetratricopeptide repeat domain"/>
    <property type="match status" value="3"/>
</dbReference>
<dbReference type="Pfam" id="PF01535">
    <property type="entry name" value="PPR"/>
    <property type="match status" value="1"/>
</dbReference>
<dbReference type="Pfam" id="PF13812">
    <property type="entry name" value="PPR_3"/>
    <property type="match status" value="1"/>
</dbReference>
<dbReference type="Proteomes" id="UP000036987">
    <property type="component" value="Unassembled WGS sequence"/>
</dbReference>
<dbReference type="PANTHER" id="PTHR47913">
    <property type="entry name" value="OS01G0167750 PROTEIN"/>
    <property type="match status" value="1"/>
</dbReference>
<evidence type="ECO:0000256" key="1">
    <source>
        <dbReference type="ARBA" id="ARBA00022737"/>
    </source>
</evidence>
<proteinExistence type="predicted"/>
<evidence type="ECO:0000313" key="4">
    <source>
        <dbReference type="Proteomes" id="UP000036987"/>
    </source>
</evidence>
<dbReference type="InterPro" id="IPR044175">
    <property type="entry name" value="At5g66631-like"/>
</dbReference>
<feature type="repeat" description="PPR" evidence="2">
    <location>
        <begin position="169"/>
        <end position="203"/>
    </location>
</feature>
<dbReference type="InterPro" id="IPR011990">
    <property type="entry name" value="TPR-like_helical_dom_sf"/>
</dbReference>
<feature type="repeat" description="PPR" evidence="2">
    <location>
        <begin position="239"/>
        <end position="273"/>
    </location>
</feature>
<dbReference type="NCBIfam" id="TIGR00756">
    <property type="entry name" value="PPR"/>
    <property type="match status" value="2"/>
</dbReference>
<accession>A0A0K9PA91</accession>
<dbReference type="Pfam" id="PF13041">
    <property type="entry name" value="PPR_2"/>
    <property type="match status" value="1"/>
</dbReference>
<gene>
    <name evidence="3" type="ORF">ZOSMA_307G00180</name>
</gene>
<comment type="caution">
    <text evidence="3">The sequence shown here is derived from an EMBL/GenBank/DDBJ whole genome shotgun (WGS) entry which is preliminary data.</text>
</comment>
<sequence length="650" mass="73681">MPPRLPFHHLLSKPKTLISTITTVVTPTSNLAVYLRRAREIDTLRLNLRHHPPSPTDDHHPSPLLTDSFVAVQSLRCCPSPDAAISLFRSLPTQNNQTIHALAKILALSRRTSELHSLLSDVDTNSFSDAILPPSPLDRLRWFSAASDVEASLRSFAVLRSQARRGRPSTEAYNLLIKVYIENEMNEDAVSLFESMVEEGVLPNARSYTVVIQHLVKLGRFEDAVKVFERLPLMRVKRTTKQYDLLSEAFSSNGQYDKIKKLIDEMRCEGMLPGKNMRDAMVKMRDAGWIEAIQDFSQELDPDYRIGCVAESSSDEDNDEDGDRNERRKMIKLKPWLDPNALASALKDWDVESVNELERVGFVWTSRLVCKLLRGLSKAETAWKFFTWVARNQASTGQSKYFIHDKHTVSRMVTILARNGSDELVEKLIYKVKTEGISLPFTTLRLIIDFYGISKRAEAALKIFSQVDSICDPISDSNRALLMSSLLRTLAKCKYTAKIIEILDNIMSKSDNIDLPDIQTFSGLMQYFAWEGDLERVATLFGMVRRRGLEPDGYMYQVLIRAYIKLGRAALALRSFEDMMNSNLVLDGPTKTLLVNSLWSDGRRREVADVEERCEQVGAQLPVALPGHVWTVSSADLIWICKLYRNKGST</sequence>